<organism evidence="7 8">
    <name type="scientific">Helicobacter macacae MIT 99-5501</name>
    <dbReference type="NCBI Taxonomy" id="1357400"/>
    <lineage>
        <taxon>Bacteria</taxon>
        <taxon>Pseudomonadati</taxon>
        <taxon>Campylobacterota</taxon>
        <taxon>Epsilonproteobacteria</taxon>
        <taxon>Campylobacterales</taxon>
        <taxon>Helicobacteraceae</taxon>
        <taxon>Helicobacter</taxon>
    </lineage>
</organism>
<dbReference type="GO" id="GO:0016020">
    <property type="term" value="C:membrane"/>
    <property type="evidence" value="ECO:0007669"/>
    <property type="project" value="UniProtKB-SubCell"/>
</dbReference>
<keyword evidence="5 6" id="KW-0472">Membrane</keyword>
<feature type="transmembrane region" description="Helical" evidence="6">
    <location>
        <begin position="351"/>
        <end position="375"/>
    </location>
</feature>
<dbReference type="AlphaFoldDB" id="V8CDE2"/>
<keyword evidence="4 6" id="KW-1133">Transmembrane helix</keyword>
<keyword evidence="8" id="KW-1185">Reference proteome</keyword>
<feature type="transmembrane region" description="Helical" evidence="6">
    <location>
        <begin position="92"/>
        <end position="121"/>
    </location>
</feature>
<dbReference type="PIRSF" id="PIRSF002457">
    <property type="entry name" value="DASS"/>
    <property type="match status" value="1"/>
</dbReference>
<reference evidence="7 8" key="1">
    <citation type="journal article" date="2014" name="Genome Announc.">
        <title>Draft genome sequences of six enterohepatic helicobacter species isolated from humans and one from rhesus macaques.</title>
        <authorList>
            <person name="Shen Z."/>
            <person name="Sheh A."/>
            <person name="Young S.K."/>
            <person name="Abouelliel A."/>
            <person name="Ward D.V."/>
            <person name="Earl A.M."/>
            <person name="Fox J.G."/>
        </authorList>
    </citation>
    <scope>NUCLEOTIDE SEQUENCE [LARGE SCALE GENOMIC DNA]</scope>
    <source>
        <strain evidence="7 8">MIT 99-5501</strain>
    </source>
</reference>
<dbReference type="eggNOG" id="COG0471">
    <property type="taxonomic scope" value="Bacteria"/>
</dbReference>
<comment type="subcellular location">
    <subcellularLocation>
        <location evidence="1">Membrane</location>
        <topology evidence="1">Multi-pass membrane protein</topology>
    </subcellularLocation>
</comment>
<evidence type="ECO:0008006" key="9">
    <source>
        <dbReference type="Google" id="ProtNLM"/>
    </source>
</evidence>
<feature type="transmembrane region" description="Helical" evidence="6">
    <location>
        <begin position="236"/>
        <end position="262"/>
    </location>
</feature>
<keyword evidence="3 6" id="KW-0812">Transmembrane</keyword>
<proteinExistence type="inferred from homology"/>
<dbReference type="PATRIC" id="fig|1357400.3.peg.112"/>
<dbReference type="InterPro" id="IPR030676">
    <property type="entry name" value="CitT-rel"/>
</dbReference>
<evidence type="ECO:0000256" key="5">
    <source>
        <dbReference type="ARBA" id="ARBA00023136"/>
    </source>
</evidence>
<dbReference type="Proteomes" id="UP000018731">
    <property type="component" value="Unassembled WGS sequence"/>
</dbReference>
<feature type="transmembrane region" description="Helical" evidence="6">
    <location>
        <begin position="387"/>
        <end position="405"/>
    </location>
</feature>
<evidence type="ECO:0000256" key="2">
    <source>
        <dbReference type="ARBA" id="ARBA00007349"/>
    </source>
</evidence>
<feature type="transmembrane region" description="Helical" evidence="6">
    <location>
        <begin position="316"/>
        <end position="339"/>
    </location>
</feature>
<dbReference type="RefSeq" id="WP_023926748.1">
    <property type="nucleotide sequence ID" value="NZ_KI669454.1"/>
</dbReference>
<evidence type="ECO:0000256" key="4">
    <source>
        <dbReference type="ARBA" id="ARBA00022989"/>
    </source>
</evidence>
<dbReference type="EMBL" id="AZJI01000001">
    <property type="protein sequence ID" value="ETD24746.1"/>
    <property type="molecule type" value="Genomic_DNA"/>
</dbReference>
<feature type="transmembrane region" description="Helical" evidence="6">
    <location>
        <begin position="291"/>
        <end position="310"/>
    </location>
</feature>
<evidence type="ECO:0000313" key="7">
    <source>
        <dbReference type="EMBL" id="ETD24746.1"/>
    </source>
</evidence>
<feature type="transmembrane region" description="Helical" evidence="6">
    <location>
        <begin position="471"/>
        <end position="493"/>
    </location>
</feature>
<comment type="caution">
    <text evidence="7">The sequence shown here is derived from an EMBL/GenBank/DDBJ whole genome shotgun (WGS) entry which is preliminary data.</text>
</comment>
<evidence type="ECO:0000256" key="3">
    <source>
        <dbReference type="ARBA" id="ARBA00022692"/>
    </source>
</evidence>
<dbReference type="GO" id="GO:0022857">
    <property type="term" value="F:transmembrane transporter activity"/>
    <property type="evidence" value="ECO:0007669"/>
    <property type="project" value="InterPro"/>
</dbReference>
<accession>V8CDE2</accession>
<dbReference type="HOGENOM" id="CLU_005170_7_0_7"/>
<dbReference type="PANTHER" id="PTHR42826">
    <property type="entry name" value="DICARBOXYLATE TRANSPORTER 2.1, CHLOROPLASTIC"/>
    <property type="match status" value="1"/>
</dbReference>
<comment type="similarity">
    <text evidence="2">Belongs to the SLC13A/DASS transporter (TC 2.A.47) family. DIT1 subfamily.</text>
</comment>
<dbReference type="Pfam" id="PF00939">
    <property type="entry name" value="Na_sulph_symp"/>
    <property type="match status" value="1"/>
</dbReference>
<feature type="transmembrane region" description="Helical" evidence="6">
    <location>
        <begin position="435"/>
        <end position="459"/>
    </location>
</feature>
<protein>
    <recommendedName>
        <fullName evidence="9">Divalent anion:Na+ symporter (DASS) family transporter</fullName>
    </recommendedName>
</protein>
<feature type="transmembrane region" description="Helical" evidence="6">
    <location>
        <begin position="37"/>
        <end position="57"/>
    </location>
</feature>
<evidence type="ECO:0000256" key="6">
    <source>
        <dbReference type="SAM" id="Phobius"/>
    </source>
</evidence>
<evidence type="ECO:0000313" key="8">
    <source>
        <dbReference type="Proteomes" id="UP000018731"/>
    </source>
</evidence>
<feature type="transmembrane region" description="Helical" evidence="6">
    <location>
        <begin position="6"/>
        <end position="25"/>
    </location>
</feature>
<dbReference type="NCBIfam" id="TIGR00785">
    <property type="entry name" value="dass"/>
    <property type="match status" value="1"/>
</dbReference>
<dbReference type="InterPro" id="IPR001898">
    <property type="entry name" value="SLC13A/DASS"/>
</dbReference>
<evidence type="ECO:0000256" key="1">
    <source>
        <dbReference type="ARBA" id="ARBA00004141"/>
    </source>
</evidence>
<gene>
    <name evidence="7" type="ORF">HMPREF2086_00080</name>
</gene>
<feature type="transmembrane region" description="Helical" evidence="6">
    <location>
        <begin position="196"/>
        <end position="216"/>
    </location>
</feature>
<feature type="transmembrane region" description="Helical" evidence="6">
    <location>
        <begin position="141"/>
        <end position="160"/>
    </location>
</feature>
<feature type="transmembrane region" description="Helical" evidence="6">
    <location>
        <begin position="410"/>
        <end position="429"/>
    </location>
</feature>
<sequence length="508" mass="54715">MEKDKVAFFAKLFAPVVFGLIIFILPKFWGVDAPEGCSYNAWIYFSVFMGLILGLILEPIPPAFIGVIAIVIAVVLRLGPKDSGLVDAKITAAAALNWGISGFSNAVVWLIFAAFTIGLGFSKTGLGERLALYLVSKLGRSTLGLGYAIALVDLILAPFIPSNAARSGGSVYPVVTSIAPMFDSHPDKNPRKIGAYLIWVGLASACVSSSIFLTGQAPNPLALTQIEKGGAQVVDWVSWFLAFLPVGIILFLITPILAYVIYPPEVKGSKEVVTWAKEKYDALGKITRPQIFMIIIALIGLVLWVGGSFFPKSALYNLNATTTALLMIVLMVAAKCITWQDFLGNKPAWNTLVWFATLVAMAGGLNNVGFISWLANLFDGKFDGVEPIVAIIALVLVFSWLRYFFASGTAYVTAVMLIFVTLVQSIPGLDVNKTLLLLILPMGFMGIITPYGTGCSPLWFGSHYIKGPTFFLLGGIFAAIYMVIYLLVGIPWIDFIMPNLSLHGGGGA</sequence>
<dbReference type="OrthoDB" id="3170849at2"/>
<name>V8CDE2_9HELI</name>